<name>L0KWA8_METHD</name>
<feature type="domain" description="Lon proteolytic" evidence="3">
    <location>
        <begin position="145"/>
        <end position="310"/>
    </location>
</feature>
<keyword evidence="2" id="KW-0378">Hydrolase</keyword>
<keyword evidence="2 4" id="KW-0645">Protease</keyword>
<evidence type="ECO:0000256" key="1">
    <source>
        <dbReference type="ARBA" id="ARBA00004127"/>
    </source>
</evidence>
<dbReference type="GO" id="GO:0004176">
    <property type="term" value="F:ATP-dependent peptidase activity"/>
    <property type="evidence" value="ECO:0007669"/>
    <property type="project" value="UniProtKB-UniRule"/>
</dbReference>
<feature type="active site" evidence="2">
    <location>
        <position position="236"/>
    </location>
</feature>
<dbReference type="GO" id="GO:0030163">
    <property type="term" value="P:protein catabolic process"/>
    <property type="evidence" value="ECO:0007669"/>
    <property type="project" value="InterPro"/>
</dbReference>
<dbReference type="SUPFAM" id="SSF54211">
    <property type="entry name" value="Ribosomal protein S5 domain 2-like"/>
    <property type="match status" value="1"/>
</dbReference>
<gene>
    <name evidence="4" type="ordered locus">Metho_1186</name>
</gene>
<dbReference type="EMBL" id="CP003362">
    <property type="protein sequence ID" value="AGB49416.1"/>
    <property type="molecule type" value="Genomic_DNA"/>
</dbReference>
<dbReference type="RefSeq" id="WP_015324582.1">
    <property type="nucleotide sequence ID" value="NC_019977.1"/>
</dbReference>
<comment type="similarity">
    <text evidence="2">Belongs to the peptidase S16 family.</text>
</comment>
<dbReference type="PRINTS" id="PR00830">
    <property type="entry name" value="ENDOLAPTASE"/>
</dbReference>
<feature type="active site" evidence="2">
    <location>
        <position position="193"/>
    </location>
</feature>
<evidence type="ECO:0000313" key="5">
    <source>
        <dbReference type="Proteomes" id="UP000010866"/>
    </source>
</evidence>
<dbReference type="GO" id="GO:0005524">
    <property type="term" value="F:ATP binding"/>
    <property type="evidence" value="ECO:0007669"/>
    <property type="project" value="InterPro"/>
</dbReference>
<dbReference type="GeneID" id="14406995"/>
<organism evidence="4 5">
    <name type="scientific">Methanomethylovorans hollandica (strain DSM 15978 / NBRC 107637 / DMS1)</name>
    <dbReference type="NCBI Taxonomy" id="867904"/>
    <lineage>
        <taxon>Archaea</taxon>
        <taxon>Methanobacteriati</taxon>
        <taxon>Methanobacteriota</taxon>
        <taxon>Stenosarchaea group</taxon>
        <taxon>Methanomicrobia</taxon>
        <taxon>Methanosarcinales</taxon>
        <taxon>Methanosarcinaceae</taxon>
        <taxon>Methanomethylovorans</taxon>
    </lineage>
</organism>
<dbReference type="AlphaFoldDB" id="L0KWA8"/>
<dbReference type="STRING" id="867904.Metho_1186"/>
<dbReference type="PROSITE" id="PS51786">
    <property type="entry name" value="LON_PROTEOLYTIC"/>
    <property type="match status" value="1"/>
</dbReference>
<accession>L0KWA8</accession>
<evidence type="ECO:0000256" key="2">
    <source>
        <dbReference type="PROSITE-ProRule" id="PRU01122"/>
    </source>
</evidence>
<dbReference type="Gene3D" id="3.30.230.10">
    <property type="match status" value="1"/>
</dbReference>
<dbReference type="InterPro" id="IPR027065">
    <property type="entry name" value="Lon_Prtase"/>
</dbReference>
<dbReference type="HOGENOM" id="CLU_079274_0_0_2"/>
<evidence type="ECO:0000313" key="4">
    <source>
        <dbReference type="EMBL" id="AGB49416.1"/>
    </source>
</evidence>
<comment type="subcellular location">
    <subcellularLocation>
        <location evidence="1">Endomembrane system</location>
        <topology evidence="1">Multi-pass membrane protein</topology>
    </subcellularLocation>
</comment>
<dbReference type="GO" id="GO:0004252">
    <property type="term" value="F:serine-type endopeptidase activity"/>
    <property type="evidence" value="ECO:0007669"/>
    <property type="project" value="UniProtKB-UniRule"/>
</dbReference>
<dbReference type="OrthoDB" id="15525at2157"/>
<reference evidence="5" key="1">
    <citation type="submission" date="2012-02" db="EMBL/GenBank/DDBJ databases">
        <title>Complete sequence of chromosome of Methanomethylovorans hollandica DSM 15978.</title>
        <authorList>
            <person name="Lucas S."/>
            <person name="Copeland A."/>
            <person name="Lapidus A."/>
            <person name="Glavina del Rio T."/>
            <person name="Dalin E."/>
            <person name="Tice H."/>
            <person name="Bruce D."/>
            <person name="Goodwin L."/>
            <person name="Pitluck S."/>
            <person name="Peters L."/>
            <person name="Mikhailova N."/>
            <person name="Held B."/>
            <person name="Kyrpides N."/>
            <person name="Mavromatis K."/>
            <person name="Ivanova N."/>
            <person name="Brettin T."/>
            <person name="Detter J.C."/>
            <person name="Han C."/>
            <person name="Larimer F."/>
            <person name="Land M."/>
            <person name="Hauser L."/>
            <person name="Markowitz V."/>
            <person name="Cheng J.-F."/>
            <person name="Hugenholtz P."/>
            <person name="Woyke T."/>
            <person name="Wu D."/>
            <person name="Spring S."/>
            <person name="Schroeder M."/>
            <person name="Brambilla E."/>
            <person name="Klenk H.-P."/>
            <person name="Eisen J.A."/>
        </authorList>
    </citation>
    <scope>NUCLEOTIDE SEQUENCE [LARGE SCALE GENOMIC DNA]</scope>
    <source>
        <strain evidence="5">DSM 15978 / NBRC 107637 / DMS1</strain>
    </source>
</reference>
<evidence type="ECO:0000259" key="3">
    <source>
        <dbReference type="PROSITE" id="PS51786"/>
    </source>
</evidence>
<proteinExistence type="inferred from homology"/>
<dbReference type="Proteomes" id="UP000010866">
    <property type="component" value="Chromosome"/>
</dbReference>
<dbReference type="GO" id="GO:0006508">
    <property type="term" value="P:proteolysis"/>
    <property type="evidence" value="ECO:0007669"/>
    <property type="project" value="UniProtKB-KW"/>
</dbReference>
<dbReference type="GO" id="GO:0012505">
    <property type="term" value="C:endomembrane system"/>
    <property type="evidence" value="ECO:0007669"/>
    <property type="project" value="UniProtKB-SubCell"/>
</dbReference>
<dbReference type="Pfam" id="PF05362">
    <property type="entry name" value="Lon_C"/>
    <property type="match status" value="1"/>
</dbReference>
<sequence length="311" mass="34370" precursor="true">MTYATKHKVCIFLLIISLTANLYLLALQQPVQDEQVRILQDSINSLEAENEILNAQISQDNVSLQSYASQIDYYRQRLNEIEYSMGLSSDGYEGTASLQAPAVYQSIEEYIDGPFIRQTVIEKGSMMDISVEIDPGKGRVLVETKPLMGVVFQDAANTAVFLAQNITNSNLMASDTIFSITAADEVPSVDGPSAGALMTLLMISALKNEQLNDSVTMTGTIDQYGNVGAVGGIVEKAEAAKDNGKELFLLPRENRRLVQYSYVEKNIGGFSIIERRPEIIDAKTHIEETIGIRVEYVDSIHDIIRYAVEIN</sequence>
<keyword evidence="2" id="KW-0720">Serine protease</keyword>
<protein>
    <submittedName>
        <fullName evidence="4">Archaeal serine protease</fullName>
    </submittedName>
</protein>
<dbReference type="InterPro" id="IPR008269">
    <property type="entry name" value="Lon_proteolytic"/>
</dbReference>
<keyword evidence="5" id="KW-1185">Reference proteome</keyword>
<dbReference type="InterPro" id="IPR014721">
    <property type="entry name" value="Ribsml_uS5_D2-typ_fold_subgr"/>
</dbReference>
<dbReference type="InterPro" id="IPR020568">
    <property type="entry name" value="Ribosomal_Su5_D2-typ_SF"/>
</dbReference>
<dbReference type="KEGG" id="mhz:Metho_1186"/>
<dbReference type="PANTHER" id="PTHR10046">
    <property type="entry name" value="ATP DEPENDENT LON PROTEASE FAMILY MEMBER"/>
    <property type="match status" value="1"/>
</dbReference>